<organism evidence="1 2">
    <name type="scientific">Iningainema tapete BLCC-T55</name>
    <dbReference type="NCBI Taxonomy" id="2748662"/>
    <lineage>
        <taxon>Bacteria</taxon>
        <taxon>Bacillati</taxon>
        <taxon>Cyanobacteriota</taxon>
        <taxon>Cyanophyceae</taxon>
        <taxon>Nostocales</taxon>
        <taxon>Scytonemataceae</taxon>
        <taxon>Iningainema tapete</taxon>
    </lineage>
</organism>
<dbReference type="RefSeq" id="WP_190827571.1">
    <property type="nucleotide sequence ID" value="NZ_JACXAE010000043.1"/>
</dbReference>
<dbReference type="EMBL" id="JACXAE010000043">
    <property type="protein sequence ID" value="MBD2772687.1"/>
    <property type="molecule type" value="Genomic_DNA"/>
</dbReference>
<name>A0A8J6XLK9_9CYAN</name>
<evidence type="ECO:0000313" key="1">
    <source>
        <dbReference type="EMBL" id="MBD2772687.1"/>
    </source>
</evidence>
<keyword evidence="2" id="KW-1185">Reference proteome</keyword>
<protein>
    <submittedName>
        <fullName evidence="1">Uncharacterized protein</fullName>
    </submittedName>
</protein>
<dbReference type="Proteomes" id="UP000629098">
    <property type="component" value="Unassembled WGS sequence"/>
</dbReference>
<reference evidence="1" key="1">
    <citation type="submission" date="2020-09" db="EMBL/GenBank/DDBJ databases">
        <title>Iningainema tapete sp. nov. (Scytonemataceae, Cyanobacteria) from greenhouses in central Florida (USA) produces two types of nodularin with biosynthetic potential for microcystin-LR and anabaenopeptins.</title>
        <authorList>
            <person name="Berthold D.E."/>
            <person name="Lefler F.W."/>
            <person name="Huang I.-S."/>
            <person name="Abdulla H."/>
            <person name="Zimba P.V."/>
            <person name="Laughinghouse H.D. IV."/>
        </authorList>
    </citation>
    <scope>NUCLEOTIDE SEQUENCE</scope>
    <source>
        <strain evidence="1">BLCCT55</strain>
    </source>
</reference>
<proteinExistence type="predicted"/>
<accession>A0A8J6XLK9</accession>
<evidence type="ECO:0000313" key="2">
    <source>
        <dbReference type="Proteomes" id="UP000629098"/>
    </source>
</evidence>
<sequence length="131" mass="14520">MYQHNLFNGNKISSEFAHRLSCLQPQQKVRVVVMLKFDNGVFNSVNRRQSPSERVAKVEGIRTGAKQALSYIRKIIQDFGGKQLAEDPNALGTIPVEISAAGVKALAQSDAVKAVMEDQQIYPGDGFDTYY</sequence>
<comment type="caution">
    <text evidence="1">The sequence shown here is derived from an EMBL/GenBank/DDBJ whole genome shotgun (WGS) entry which is preliminary data.</text>
</comment>
<gene>
    <name evidence="1" type="ORF">ICL16_11560</name>
</gene>
<dbReference type="AlphaFoldDB" id="A0A8J6XLK9"/>